<dbReference type="HOGENOM" id="CLU_3366050_0_0_5"/>
<dbReference type="STRING" id="222891.NSE_0867"/>
<dbReference type="AlphaFoldDB" id="Q2GCR2"/>
<name>Q2GCR2_EHRS3</name>
<dbReference type="KEGG" id="nse:NSE_0867"/>
<protein>
    <submittedName>
        <fullName evidence="1">Uncharacterized protein</fullName>
    </submittedName>
</protein>
<proteinExistence type="predicted"/>
<evidence type="ECO:0000313" key="1">
    <source>
        <dbReference type="EMBL" id="ABD46485.1"/>
    </source>
</evidence>
<keyword evidence="2" id="KW-1185">Reference proteome</keyword>
<accession>Q2GCR2</accession>
<organism evidence="1 2">
    <name type="scientific">Ehrlichia sennetsu (strain ATCC VR-367 / Miyayama)</name>
    <name type="common">Neorickettsia sennetsu</name>
    <dbReference type="NCBI Taxonomy" id="222891"/>
    <lineage>
        <taxon>Bacteria</taxon>
        <taxon>Pseudomonadati</taxon>
        <taxon>Pseudomonadota</taxon>
        <taxon>Alphaproteobacteria</taxon>
        <taxon>Rickettsiales</taxon>
        <taxon>Anaplasmataceae</taxon>
        <taxon>Ehrlichia</taxon>
    </lineage>
</organism>
<dbReference type="EMBL" id="CP000237">
    <property type="protein sequence ID" value="ABD46485.1"/>
    <property type="molecule type" value="Genomic_DNA"/>
</dbReference>
<evidence type="ECO:0000313" key="2">
    <source>
        <dbReference type="Proteomes" id="UP000001942"/>
    </source>
</evidence>
<sequence length="35" mass="3804">MGPGSIANVVQGGFIGSMFRFCLLPTKKSASFYEY</sequence>
<dbReference type="Proteomes" id="UP000001942">
    <property type="component" value="Chromosome"/>
</dbReference>
<reference evidence="1 2" key="1">
    <citation type="journal article" date="2006" name="PLoS Genet.">
        <title>Comparative genomics of emerging human ehrlichiosis agents.</title>
        <authorList>
            <person name="Dunning Hotopp J.C."/>
            <person name="Lin M."/>
            <person name="Madupu R."/>
            <person name="Crabtree J."/>
            <person name="Angiuoli S.V."/>
            <person name="Eisen J.A."/>
            <person name="Seshadri R."/>
            <person name="Ren Q."/>
            <person name="Wu M."/>
            <person name="Utterback T.R."/>
            <person name="Smith S."/>
            <person name="Lewis M."/>
            <person name="Khouri H."/>
            <person name="Zhang C."/>
            <person name="Niu H."/>
            <person name="Lin Q."/>
            <person name="Ohashi N."/>
            <person name="Zhi N."/>
            <person name="Nelson W."/>
            <person name="Brinkac L.M."/>
            <person name="Dodson R.J."/>
            <person name="Rosovitz M.J."/>
            <person name="Sundaram J."/>
            <person name="Daugherty S.C."/>
            <person name="Davidsen T."/>
            <person name="Durkin A.S."/>
            <person name="Gwinn M."/>
            <person name="Haft D.H."/>
            <person name="Selengut J.D."/>
            <person name="Sullivan S.A."/>
            <person name="Zafar N."/>
            <person name="Zhou L."/>
            <person name="Benahmed F."/>
            <person name="Forberger H."/>
            <person name="Halpin R."/>
            <person name="Mulligan S."/>
            <person name="Robinson J."/>
            <person name="White O."/>
            <person name="Rikihisa Y."/>
            <person name="Tettelin H."/>
        </authorList>
    </citation>
    <scope>NUCLEOTIDE SEQUENCE [LARGE SCALE GENOMIC DNA]</scope>
    <source>
        <strain evidence="2">ATCC VR-367 / Miyayama</strain>
    </source>
</reference>
<gene>
    <name evidence="1" type="ordered locus">NSE_0867</name>
</gene>